<dbReference type="SUPFAM" id="SSF53756">
    <property type="entry name" value="UDP-Glycosyltransferase/glycogen phosphorylase"/>
    <property type="match status" value="1"/>
</dbReference>
<keyword evidence="1" id="KW-0808">Transferase</keyword>
<proteinExistence type="predicted"/>
<evidence type="ECO:0000256" key="1">
    <source>
        <dbReference type="ARBA" id="ARBA00022679"/>
    </source>
</evidence>
<dbReference type="EMBL" id="UOEU01000534">
    <property type="protein sequence ID" value="VAW34385.1"/>
    <property type="molecule type" value="Genomic_DNA"/>
</dbReference>
<dbReference type="InterPro" id="IPR001296">
    <property type="entry name" value="Glyco_trans_1"/>
</dbReference>
<evidence type="ECO:0000313" key="3">
    <source>
        <dbReference type="EMBL" id="VAW34385.1"/>
    </source>
</evidence>
<accession>A0A3B0UTG5</accession>
<dbReference type="PANTHER" id="PTHR46401">
    <property type="entry name" value="GLYCOSYLTRANSFERASE WBBK-RELATED"/>
    <property type="match status" value="1"/>
</dbReference>
<dbReference type="Pfam" id="PF00534">
    <property type="entry name" value="Glycos_transf_1"/>
    <property type="match status" value="1"/>
</dbReference>
<dbReference type="AlphaFoldDB" id="A0A3B0UTG5"/>
<gene>
    <name evidence="3" type="ORF">MNBD_CHLOROFLEXI01-3684</name>
</gene>
<dbReference type="GO" id="GO:0009103">
    <property type="term" value="P:lipopolysaccharide biosynthetic process"/>
    <property type="evidence" value="ECO:0007669"/>
    <property type="project" value="TreeGrafter"/>
</dbReference>
<organism evidence="3">
    <name type="scientific">hydrothermal vent metagenome</name>
    <dbReference type="NCBI Taxonomy" id="652676"/>
    <lineage>
        <taxon>unclassified sequences</taxon>
        <taxon>metagenomes</taxon>
        <taxon>ecological metagenomes</taxon>
    </lineage>
</organism>
<protein>
    <recommendedName>
        <fullName evidence="2">Glycosyl transferase family 1 domain-containing protein</fullName>
    </recommendedName>
</protein>
<feature type="domain" description="Glycosyl transferase family 1" evidence="2">
    <location>
        <begin position="169"/>
        <end position="304"/>
    </location>
</feature>
<dbReference type="GO" id="GO:0016757">
    <property type="term" value="F:glycosyltransferase activity"/>
    <property type="evidence" value="ECO:0007669"/>
    <property type="project" value="InterPro"/>
</dbReference>
<dbReference type="PANTHER" id="PTHR46401:SF2">
    <property type="entry name" value="GLYCOSYLTRANSFERASE WBBK-RELATED"/>
    <property type="match status" value="1"/>
</dbReference>
<dbReference type="Gene3D" id="3.40.50.2000">
    <property type="entry name" value="Glycogen Phosphorylase B"/>
    <property type="match status" value="2"/>
</dbReference>
<reference evidence="3" key="1">
    <citation type="submission" date="2018-06" db="EMBL/GenBank/DDBJ databases">
        <authorList>
            <person name="Zhirakovskaya E."/>
        </authorList>
    </citation>
    <scope>NUCLEOTIDE SEQUENCE</scope>
</reference>
<evidence type="ECO:0000259" key="2">
    <source>
        <dbReference type="Pfam" id="PF00534"/>
    </source>
</evidence>
<sequence length="365" mass="41739">MRIYQLVPSMAPGDATSNHILEIDKRLTKWGFESHIFAQHASPKIEKKIRPLAEIRPLLNQKNDLLIYHYNLFHFSAHLFQTAKCRRILIYHNITPAHFYTEWDKSNAKNCRLGRFSLQRLQQCDLAIGDSDFNRQELVEVGFDAAKTAVVPIFLPLDEWLALPIDTILQKKMRKSNTTNWLTVGRIAPNKALEEVVRLFHVYKTQINPDAHLYLIGSQSIKSYSQEIKNLVDSLDLMTHVTFPGRVSDSQLKTYYQNADLYISTSYHEGFCVPLIESMFFGLPILARNATAIPETLGQSGILFNHLGYLETAEMAHLMITDTTLRQQIISTQKERLQAFLPNAAEARLQEALQQIGILSILEST</sequence>
<name>A0A3B0UTG5_9ZZZZ</name>